<accession>A0ABU3I7K3</accession>
<dbReference type="InterPro" id="IPR023867">
    <property type="entry name" value="Sulphatase_maturase_rSAM"/>
</dbReference>
<keyword evidence="3" id="KW-0408">Iron</keyword>
<gene>
    <name evidence="8" type="ORF">ROS62_30490</name>
</gene>
<dbReference type="PANTHER" id="PTHR43273:SF3">
    <property type="entry name" value="ANAEROBIC SULFATASE-MATURATING ENZYME HOMOLOG ASLB-RELATED"/>
    <property type="match status" value="1"/>
</dbReference>
<dbReference type="InterPro" id="IPR013785">
    <property type="entry name" value="Aldolase_TIM"/>
</dbReference>
<evidence type="ECO:0000256" key="3">
    <source>
        <dbReference type="ARBA" id="ARBA00023004"/>
    </source>
</evidence>
<reference evidence="8" key="1">
    <citation type="submission" date="2024-05" db="EMBL/GenBank/DDBJ databases">
        <title>30 novel species of actinomycetes from the DSMZ collection.</title>
        <authorList>
            <person name="Nouioui I."/>
        </authorList>
    </citation>
    <scope>NUCLEOTIDE SEQUENCE</scope>
    <source>
        <strain evidence="8">DSM 41972</strain>
    </source>
</reference>
<evidence type="ECO:0000256" key="6">
    <source>
        <dbReference type="SAM" id="MobiDB-lite"/>
    </source>
</evidence>
<dbReference type="CDD" id="cd01335">
    <property type="entry name" value="Radical_SAM"/>
    <property type="match status" value="1"/>
</dbReference>
<evidence type="ECO:0000256" key="5">
    <source>
        <dbReference type="ARBA" id="ARBA00023601"/>
    </source>
</evidence>
<organism evidence="8 9">
    <name type="scientific">Streptomyces althioticus subsp. attaecolombicae</name>
    <dbReference type="NCBI Taxonomy" id="3075534"/>
    <lineage>
        <taxon>Bacteria</taxon>
        <taxon>Bacillati</taxon>
        <taxon>Actinomycetota</taxon>
        <taxon>Actinomycetes</taxon>
        <taxon>Kitasatosporales</taxon>
        <taxon>Streptomycetaceae</taxon>
        <taxon>Streptomyces</taxon>
        <taxon>Streptomyces althioticus group</taxon>
    </lineage>
</organism>
<keyword evidence="2" id="KW-0479">Metal-binding</keyword>
<dbReference type="Pfam" id="PF04055">
    <property type="entry name" value="Radical_SAM"/>
    <property type="match status" value="1"/>
</dbReference>
<keyword evidence="9" id="KW-1185">Reference proteome</keyword>
<evidence type="ECO:0000259" key="7">
    <source>
        <dbReference type="PROSITE" id="PS51918"/>
    </source>
</evidence>
<dbReference type="InterPro" id="IPR007197">
    <property type="entry name" value="rSAM"/>
</dbReference>
<evidence type="ECO:0000256" key="1">
    <source>
        <dbReference type="ARBA" id="ARBA00022691"/>
    </source>
</evidence>
<dbReference type="Proteomes" id="UP001181313">
    <property type="component" value="Unassembled WGS sequence"/>
</dbReference>
<feature type="domain" description="Radical SAM core" evidence="7">
    <location>
        <begin position="67"/>
        <end position="235"/>
    </location>
</feature>
<evidence type="ECO:0000256" key="2">
    <source>
        <dbReference type="ARBA" id="ARBA00022723"/>
    </source>
</evidence>
<dbReference type="SFLD" id="SFLDG01386">
    <property type="entry name" value="main_SPASM_domain-containing"/>
    <property type="match status" value="1"/>
</dbReference>
<dbReference type="SFLD" id="SFLDS00029">
    <property type="entry name" value="Radical_SAM"/>
    <property type="match status" value="1"/>
</dbReference>
<evidence type="ECO:0000313" key="9">
    <source>
        <dbReference type="Proteomes" id="UP001181313"/>
    </source>
</evidence>
<comment type="similarity">
    <text evidence="5">Belongs to the radical SAM superfamily. Anaerobic sulfatase-maturating enzyme family.</text>
</comment>
<feature type="compositionally biased region" description="Basic and acidic residues" evidence="6">
    <location>
        <begin position="20"/>
        <end position="30"/>
    </location>
</feature>
<dbReference type="PROSITE" id="PS51918">
    <property type="entry name" value="RADICAL_SAM"/>
    <property type="match status" value="1"/>
</dbReference>
<keyword evidence="4" id="KW-0411">Iron-sulfur</keyword>
<feature type="region of interest" description="Disordered" evidence="6">
    <location>
        <begin position="1"/>
        <end position="35"/>
    </location>
</feature>
<dbReference type="InterPro" id="IPR058240">
    <property type="entry name" value="rSAM_sf"/>
</dbReference>
<protein>
    <submittedName>
        <fullName evidence="8">Radical SAM protein</fullName>
    </submittedName>
</protein>
<dbReference type="Gene3D" id="3.20.20.70">
    <property type="entry name" value="Aldolase class I"/>
    <property type="match status" value="1"/>
</dbReference>
<keyword evidence="1" id="KW-0949">S-adenosyl-L-methionine</keyword>
<sequence length="235" mass="25876">APHGRPATPATPSPTPRSNEQNDHANHNEPGRPVCGFPNGVLDGIAYGTSSSRSEGLQIVAPKSAHNTYPVLAVFHVHNWCNLACTYCYTIDDDVPPERLKREQMLKAVDDMVQMPTAFTSFEFHGGEPTMAMPDIEAVTRYAEEVYAEAGKKAVFSIQTNGYYLSEKICDFLADHRFSVRVSLDGTEDTHDEFRVDRGGKGSYRGVVAGIRRLQERGVSVHAVCVVHLGNTDRI</sequence>
<evidence type="ECO:0000313" key="8">
    <source>
        <dbReference type="EMBL" id="MDT3728958.1"/>
    </source>
</evidence>
<dbReference type="SFLD" id="SFLDG01067">
    <property type="entry name" value="SPASM/twitch_domain_containing"/>
    <property type="match status" value="1"/>
</dbReference>
<name>A0ABU3I7K3_9ACTN</name>
<feature type="non-terminal residue" evidence="8">
    <location>
        <position position="1"/>
    </location>
</feature>
<comment type="caution">
    <text evidence="8">The sequence shown here is derived from an EMBL/GenBank/DDBJ whole genome shotgun (WGS) entry which is preliminary data.</text>
</comment>
<dbReference type="EMBL" id="JAVSGH010000118">
    <property type="protein sequence ID" value="MDT3728958.1"/>
    <property type="molecule type" value="Genomic_DNA"/>
</dbReference>
<proteinExistence type="inferred from homology"/>
<dbReference type="RefSeq" id="WP_337675446.1">
    <property type="nucleotide sequence ID" value="NZ_JAVSGH010000118.1"/>
</dbReference>
<dbReference type="SUPFAM" id="SSF102114">
    <property type="entry name" value="Radical SAM enzymes"/>
    <property type="match status" value="1"/>
</dbReference>
<evidence type="ECO:0000256" key="4">
    <source>
        <dbReference type="ARBA" id="ARBA00023014"/>
    </source>
</evidence>
<dbReference type="PANTHER" id="PTHR43273">
    <property type="entry name" value="ANAEROBIC SULFATASE-MATURATING ENZYME HOMOLOG ASLB-RELATED"/>
    <property type="match status" value="1"/>
</dbReference>